<dbReference type="InterPro" id="IPR000212">
    <property type="entry name" value="DNA_helicase_UvrD/REP"/>
</dbReference>
<name>I5BT42_9HYPH</name>
<evidence type="ECO:0000256" key="10">
    <source>
        <dbReference type="ARBA" id="ARBA00034923"/>
    </source>
</evidence>
<evidence type="ECO:0000256" key="12">
    <source>
        <dbReference type="PROSITE-ProRule" id="PRU00560"/>
    </source>
</evidence>
<comment type="similarity">
    <text evidence="1">Belongs to the helicase family. UvrD subfamily.</text>
</comment>
<evidence type="ECO:0000256" key="11">
    <source>
        <dbReference type="ARBA" id="ARBA00048988"/>
    </source>
</evidence>
<keyword evidence="7" id="KW-0413">Isomerase</keyword>
<dbReference type="Pfam" id="PF13361">
    <property type="entry name" value="UvrD_C"/>
    <property type="match status" value="2"/>
</dbReference>
<evidence type="ECO:0000256" key="2">
    <source>
        <dbReference type="ARBA" id="ARBA00022741"/>
    </source>
</evidence>
<evidence type="ECO:0000256" key="3">
    <source>
        <dbReference type="ARBA" id="ARBA00022801"/>
    </source>
</evidence>
<evidence type="ECO:0000313" key="15">
    <source>
        <dbReference type="EMBL" id="EIM72744.1"/>
    </source>
</evidence>
<feature type="domain" description="UvrD-like helicase C-terminal" evidence="14">
    <location>
        <begin position="500"/>
        <end position="778"/>
    </location>
</feature>
<comment type="caution">
    <text evidence="15">The sequence shown here is derived from an EMBL/GenBank/DDBJ whole genome shotgun (WGS) entry which is preliminary data.</text>
</comment>
<dbReference type="Pfam" id="PF00580">
    <property type="entry name" value="UvrD-helicase"/>
    <property type="match status" value="1"/>
</dbReference>
<keyword evidence="4 12" id="KW-0347">Helicase</keyword>
<dbReference type="PANTHER" id="PTHR11070">
    <property type="entry name" value="UVRD / RECB / PCRA DNA HELICASE FAMILY MEMBER"/>
    <property type="match status" value="1"/>
</dbReference>
<evidence type="ECO:0000256" key="8">
    <source>
        <dbReference type="ARBA" id="ARBA00034617"/>
    </source>
</evidence>
<dbReference type="GO" id="GO:0033202">
    <property type="term" value="C:DNA helicase complex"/>
    <property type="evidence" value="ECO:0007669"/>
    <property type="project" value="TreeGrafter"/>
</dbReference>
<keyword evidence="6" id="KW-0238">DNA-binding</keyword>
<dbReference type="SUPFAM" id="SSF52540">
    <property type="entry name" value="P-loop containing nucleoside triphosphate hydrolases"/>
    <property type="match status" value="1"/>
</dbReference>
<dbReference type="Gene3D" id="1.10.10.2910">
    <property type="match status" value="1"/>
</dbReference>
<dbReference type="PATRIC" id="fig|1189611.3.peg.3822"/>
<proteinExistence type="inferred from homology"/>
<evidence type="ECO:0000256" key="7">
    <source>
        <dbReference type="ARBA" id="ARBA00023235"/>
    </source>
</evidence>
<dbReference type="GO" id="GO:0003677">
    <property type="term" value="F:DNA binding"/>
    <property type="evidence" value="ECO:0007669"/>
    <property type="project" value="UniProtKB-KW"/>
</dbReference>
<protein>
    <recommendedName>
        <fullName evidence="9">DNA 3'-5' helicase</fullName>
        <ecNumber evidence="9">5.6.2.4</ecNumber>
    </recommendedName>
    <alternativeName>
        <fullName evidence="10">DNA 3'-5' helicase II</fullName>
    </alternativeName>
</protein>
<evidence type="ECO:0000313" key="16">
    <source>
        <dbReference type="Proteomes" id="UP000004622"/>
    </source>
</evidence>
<dbReference type="InterPro" id="IPR038726">
    <property type="entry name" value="PDDEXK_AddAB-type"/>
</dbReference>
<dbReference type="GO" id="GO:0005829">
    <property type="term" value="C:cytosol"/>
    <property type="evidence" value="ECO:0007669"/>
    <property type="project" value="TreeGrafter"/>
</dbReference>
<dbReference type="RefSeq" id="WP_007010051.1">
    <property type="nucleotide sequence ID" value="NZ_AJXZ01000049.1"/>
</dbReference>
<comment type="catalytic activity">
    <reaction evidence="11">
        <text>ATP + H2O = ADP + phosphate + H(+)</text>
        <dbReference type="Rhea" id="RHEA:13065"/>
        <dbReference type="ChEBI" id="CHEBI:15377"/>
        <dbReference type="ChEBI" id="CHEBI:15378"/>
        <dbReference type="ChEBI" id="CHEBI:30616"/>
        <dbReference type="ChEBI" id="CHEBI:43474"/>
        <dbReference type="ChEBI" id="CHEBI:456216"/>
        <dbReference type="EC" id="5.6.2.4"/>
    </reaction>
</comment>
<dbReference type="GO" id="GO:0000725">
    <property type="term" value="P:recombinational repair"/>
    <property type="evidence" value="ECO:0007669"/>
    <property type="project" value="TreeGrafter"/>
</dbReference>
<evidence type="ECO:0000256" key="1">
    <source>
        <dbReference type="ARBA" id="ARBA00009922"/>
    </source>
</evidence>
<dbReference type="GO" id="GO:0016787">
    <property type="term" value="F:hydrolase activity"/>
    <property type="evidence" value="ECO:0007669"/>
    <property type="project" value="UniProtKB-UniRule"/>
</dbReference>
<dbReference type="InterPro" id="IPR027417">
    <property type="entry name" value="P-loop_NTPase"/>
</dbReference>
<dbReference type="AlphaFoldDB" id="I5BT42"/>
<sequence>MEGFDTVRAVARRAHDDAAMKANGERSASKLLEGATRLTGIPRQGVQDGDPVLCGAEAILDPQTPAIFYKQSVPEEKAAFYQAHEFGHHFLDNASGACSAADIDDIMPEERMPLGVQRVEGYGPRERRECQANVFAREFLLPCSEARRLFIAERLPATSIAEQRGLPLGLVYQQLAQALFVPEFEAAPVQTHKAPALDNSQRVAAEAMDAPHLVEAGPGTGKTRTLIARIDWLLHKKEVPPENILALTFSNKAAEEMRERVALSAPDAAPAIWAGTFHAFGLEVLRKYGHLLGLDPNVQPVDPSDALLLLEERLPELPLDHYLKLYDPALALRDVLSAISRAKDELIGPAQYRGFGEAMLNEAGHDADAREAAQKVIEVADIYAVYEQILQDAGVVDFADLILKPIKLLEEHPEVGPALRGQYPHILVDEYQDVNRASSVLLQLLAAGSKELWVVGDARQSIYRFRGASPANIRNFERDFPGGKRLSLDVNYRSQDPVVRFVEAFAPKMKASVGGLPGKWTAHRGHQGGEICMEIAVDLPAEATGLAAEIEKRRKDGVPYRDQAILCRSHTNLARFAGQLEARGIPVLYLGDLFERPEIRDMLALLSFTCEPERGGLLRIASFPEYSLPLDDVREVLSFAKEKRIYPLDAISRLSEIAGLSSQGRAGLGKLADHLSFVTPGTTPGALLAEYLFVRSGYLDSVLADESVSGQQQRLALFQLLQFAIEHKGVGGGGLRNQLLQWIRRLEIFGEERQMRQMPSAAAGIDAVRLLTVHASKGLEFSVVYLPGLGTSMFPVNPQYNPCPPPPSMLSDDPKASHAEEEECLFFVAASRARDTLHLSRAERYGANRNASSLLTAMAAHLPRQPDGPPRWRDGGDIGEKGIESHVHLAPELDSHRAEDLDQYLRCPRAYLYQRVLALSGARDDNAYVEFHRAVYSVLRWMSTQEAGREIGREEAFGMLETAWEEIGPSKHPYAAVYREAADGIIGRAITRRSSGAEILDADWQLVRPNGRIRVRPDHVENGPEKPIVRRLRTGKPPKKVDDDLYALYHAAAAQELGEAKVEALFLTTDEVVPVPMSEKVIGNRLQKYDNAIAGIRSGHFPASPDERTCPRCPQYFICPGVPGESSEF</sequence>
<feature type="domain" description="UvrD-like helicase ATP-binding" evidence="13">
    <location>
        <begin position="195"/>
        <end position="495"/>
    </location>
</feature>
<dbReference type="EC" id="5.6.2.4" evidence="9"/>
<evidence type="ECO:0000256" key="9">
    <source>
        <dbReference type="ARBA" id="ARBA00034808"/>
    </source>
</evidence>
<accession>I5BT42</accession>
<keyword evidence="2 12" id="KW-0547">Nucleotide-binding</keyword>
<dbReference type="Gene3D" id="1.10.10.160">
    <property type="match status" value="1"/>
</dbReference>
<comment type="catalytic activity">
    <reaction evidence="8">
        <text>Couples ATP hydrolysis with the unwinding of duplex DNA by translocating in the 3'-5' direction.</text>
        <dbReference type="EC" id="5.6.2.4"/>
    </reaction>
</comment>
<dbReference type="InterPro" id="IPR014016">
    <property type="entry name" value="UvrD-like_ATP-bd"/>
</dbReference>
<feature type="binding site" evidence="12">
    <location>
        <begin position="216"/>
        <end position="223"/>
    </location>
    <ligand>
        <name>ATP</name>
        <dbReference type="ChEBI" id="CHEBI:30616"/>
    </ligand>
</feature>
<dbReference type="PANTHER" id="PTHR11070:SF2">
    <property type="entry name" value="ATP-DEPENDENT DNA HELICASE SRS2"/>
    <property type="match status" value="1"/>
</dbReference>
<dbReference type="InterPro" id="IPR013986">
    <property type="entry name" value="DExx_box_DNA_helicase_dom_sf"/>
</dbReference>
<dbReference type="InterPro" id="IPR014017">
    <property type="entry name" value="DNA_helicase_UvrD-like_C"/>
</dbReference>
<dbReference type="OrthoDB" id="9806690at2"/>
<evidence type="ECO:0000256" key="6">
    <source>
        <dbReference type="ARBA" id="ARBA00023125"/>
    </source>
</evidence>
<keyword evidence="5 12" id="KW-0067">ATP-binding</keyword>
<dbReference type="Pfam" id="PF12705">
    <property type="entry name" value="PDDEXK_1"/>
    <property type="match status" value="1"/>
</dbReference>
<dbReference type="CDD" id="cd17932">
    <property type="entry name" value="DEXQc_UvrD"/>
    <property type="match status" value="1"/>
</dbReference>
<dbReference type="GO" id="GO:0005524">
    <property type="term" value="F:ATP binding"/>
    <property type="evidence" value="ECO:0007669"/>
    <property type="project" value="UniProtKB-UniRule"/>
</dbReference>
<organism evidence="15 16">
    <name type="scientific">Nitratireductor aquibiodomus RA22</name>
    <dbReference type="NCBI Taxonomy" id="1189611"/>
    <lineage>
        <taxon>Bacteria</taxon>
        <taxon>Pseudomonadati</taxon>
        <taxon>Pseudomonadota</taxon>
        <taxon>Alphaproteobacteria</taxon>
        <taxon>Hyphomicrobiales</taxon>
        <taxon>Phyllobacteriaceae</taxon>
        <taxon>Nitratireductor</taxon>
    </lineage>
</organism>
<dbReference type="EMBL" id="AJXZ01000049">
    <property type="protein sequence ID" value="EIM72744.1"/>
    <property type="molecule type" value="Genomic_DNA"/>
</dbReference>
<evidence type="ECO:0000256" key="5">
    <source>
        <dbReference type="ARBA" id="ARBA00022840"/>
    </source>
</evidence>
<evidence type="ECO:0000259" key="13">
    <source>
        <dbReference type="PROSITE" id="PS51198"/>
    </source>
</evidence>
<dbReference type="Gene3D" id="3.40.50.300">
    <property type="entry name" value="P-loop containing nucleotide triphosphate hydrolases"/>
    <property type="match status" value="2"/>
</dbReference>
<dbReference type="Gene3D" id="1.10.486.10">
    <property type="entry name" value="PCRA, domain 4"/>
    <property type="match status" value="1"/>
</dbReference>
<evidence type="ECO:0000259" key="14">
    <source>
        <dbReference type="PROSITE" id="PS51217"/>
    </source>
</evidence>
<dbReference type="Proteomes" id="UP000004622">
    <property type="component" value="Unassembled WGS sequence"/>
</dbReference>
<dbReference type="PROSITE" id="PS51217">
    <property type="entry name" value="UVRD_HELICASE_CTER"/>
    <property type="match status" value="1"/>
</dbReference>
<dbReference type="PROSITE" id="PS51198">
    <property type="entry name" value="UVRD_HELICASE_ATP_BIND"/>
    <property type="match status" value="1"/>
</dbReference>
<gene>
    <name evidence="15" type="ORF">A33O_18939</name>
</gene>
<reference evidence="15 16" key="1">
    <citation type="journal article" date="2012" name="J. Bacteriol.">
        <title>Genome Sequence of Nitratireductor aquibiodomus Strain RA22.</title>
        <authorList>
            <person name="Singh A."/>
            <person name="Jangir P.K."/>
            <person name="Kumari C."/>
            <person name="Sharma R."/>
        </authorList>
    </citation>
    <scope>NUCLEOTIDE SEQUENCE [LARGE SCALE GENOMIC DNA]</scope>
    <source>
        <strain evidence="15 16">RA22</strain>
    </source>
</reference>
<dbReference type="GO" id="GO:0043138">
    <property type="term" value="F:3'-5' DNA helicase activity"/>
    <property type="evidence" value="ECO:0007669"/>
    <property type="project" value="UniProtKB-EC"/>
</dbReference>
<evidence type="ECO:0000256" key="4">
    <source>
        <dbReference type="ARBA" id="ARBA00022806"/>
    </source>
</evidence>
<keyword evidence="3 12" id="KW-0378">Hydrolase</keyword>